<dbReference type="InParanoid" id="A0A1D6N678"/>
<proteinExistence type="predicted"/>
<gene>
    <name evidence="1" type="ORF">ZEAMMB73_Zm00001d042707</name>
</gene>
<accession>A0A1D6N678</accession>
<dbReference type="AlphaFoldDB" id="A0A1D6N678"/>
<organism evidence="1">
    <name type="scientific">Zea mays</name>
    <name type="common">Maize</name>
    <dbReference type="NCBI Taxonomy" id="4577"/>
    <lineage>
        <taxon>Eukaryota</taxon>
        <taxon>Viridiplantae</taxon>
        <taxon>Streptophyta</taxon>
        <taxon>Embryophyta</taxon>
        <taxon>Tracheophyta</taxon>
        <taxon>Spermatophyta</taxon>
        <taxon>Magnoliopsida</taxon>
        <taxon>Liliopsida</taxon>
        <taxon>Poales</taxon>
        <taxon>Poaceae</taxon>
        <taxon>PACMAD clade</taxon>
        <taxon>Panicoideae</taxon>
        <taxon>Andropogonodae</taxon>
        <taxon>Andropogoneae</taxon>
        <taxon>Tripsacinae</taxon>
        <taxon>Zea</taxon>
    </lineage>
</organism>
<protein>
    <submittedName>
        <fullName evidence="1">Uncharacterized protein</fullName>
    </submittedName>
</protein>
<reference evidence="1" key="1">
    <citation type="submission" date="2015-12" db="EMBL/GenBank/DDBJ databases">
        <title>Update maize B73 reference genome by single molecule sequencing technologies.</title>
        <authorList>
            <consortium name="Maize Genome Sequencing Project"/>
            <person name="Ware D."/>
        </authorList>
    </citation>
    <scope>NUCLEOTIDE SEQUENCE [LARGE SCALE GENOMIC DNA]</scope>
    <source>
        <tissue evidence="1">Seedling</tissue>
    </source>
</reference>
<name>A0A1D6N678_MAIZE</name>
<sequence>MTVVVQHGGNVGATHDCQSGVDEVVEDETMMPATRLCWMKQRGRHGNASRLLESRWREPRRIRNEPQWCQWSAMAVFVGEKLDDKCGAERRRWLARLGQAQHQHKVLTRHARGPAAQNNRCVDAARMCRTACSNRVRETRTDEVDGDVDATALVDDRRRWCCPRRRRSDGPLAWRSIARWTTNVSGGWFAHDRLIRPTACESKTTMVMSMVEPPDRWWPRRAGIDGPQTKRCDTGRHSSYVACHASCTVKEDEEAGVVEADVEGATGSG</sequence>
<evidence type="ECO:0000313" key="1">
    <source>
        <dbReference type="EMBL" id="ONM36102.1"/>
    </source>
</evidence>
<dbReference type="EMBL" id="CM007649">
    <property type="protein sequence ID" value="ONM36102.1"/>
    <property type="molecule type" value="Genomic_DNA"/>
</dbReference>